<feature type="domain" description="Putative host cell surface-exposed lipoprotein Ltp-like HTH region" evidence="2">
    <location>
        <begin position="163"/>
        <end position="208"/>
    </location>
</feature>
<evidence type="ECO:0000259" key="2">
    <source>
        <dbReference type="Pfam" id="PF07553"/>
    </source>
</evidence>
<sequence length="308" mass="34143">MRLRAPRPPSRHRPRRTVRARRQDPAREPADPVPPEPSGEGRGVRGRRGRRRRHPALAEQVGRRAEDEDRHADPDGRRVGRHPVLTSRLQRLIRANRPSLATSRFAIVLAASPFAVHPPAARPPEWKAAMRRSSASLAAATLLTLGLVVGAAAPAEAAVPRSYRNALAQAKSYVRVLDISKAGLYDQLHSRYGGRFSAKAARYGANHVKANWNREALGAAKSYVRVLDISKAGLHDQLVSKHGSQFTEKQAKYALRHVKVNYNKEALAAAKSYDRLFHMSDAELYDQLTSKYGAQFTASQANYAIDHL</sequence>
<evidence type="ECO:0000313" key="3">
    <source>
        <dbReference type="EMBL" id="RIX27860.1"/>
    </source>
</evidence>
<organism evidence="3 4">
    <name type="scientific">Amnibacterium setariae</name>
    <dbReference type="NCBI Taxonomy" id="2306585"/>
    <lineage>
        <taxon>Bacteria</taxon>
        <taxon>Bacillati</taxon>
        <taxon>Actinomycetota</taxon>
        <taxon>Actinomycetes</taxon>
        <taxon>Micrococcales</taxon>
        <taxon>Microbacteriaceae</taxon>
        <taxon>Amnibacterium</taxon>
    </lineage>
</organism>
<dbReference type="InterPro" id="IPR036388">
    <property type="entry name" value="WH-like_DNA-bd_sf"/>
</dbReference>
<dbReference type="Gene3D" id="1.10.10.10">
    <property type="entry name" value="Winged helix-like DNA-binding domain superfamily/Winged helix DNA-binding domain"/>
    <property type="match status" value="3"/>
</dbReference>
<feature type="compositionally biased region" description="Basic and acidic residues" evidence="1">
    <location>
        <begin position="21"/>
        <end position="30"/>
    </location>
</feature>
<dbReference type="Proteomes" id="UP000265742">
    <property type="component" value="Unassembled WGS sequence"/>
</dbReference>
<feature type="region of interest" description="Disordered" evidence="1">
    <location>
        <begin position="1"/>
        <end position="83"/>
    </location>
</feature>
<keyword evidence="4" id="KW-1185">Reference proteome</keyword>
<accession>A0A3A1TVL8</accession>
<dbReference type="InterPro" id="IPR011434">
    <property type="entry name" value="Ltp-like_HTH"/>
</dbReference>
<gene>
    <name evidence="3" type="ORF">D1781_10020</name>
</gene>
<protein>
    <recommendedName>
        <fullName evidence="2">Putative host cell surface-exposed lipoprotein Ltp-like HTH region domain-containing protein</fullName>
    </recommendedName>
</protein>
<feature type="compositionally biased region" description="Basic residues" evidence="1">
    <location>
        <begin position="1"/>
        <end position="20"/>
    </location>
</feature>
<comment type="caution">
    <text evidence="3">The sequence shown here is derived from an EMBL/GenBank/DDBJ whole genome shotgun (WGS) entry which is preliminary data.</text>
</comment>
<name>A0A3A1TVL8_9MICO</name>
<proteinExistence type="predicted"/>
<dbReference type="EMBL" id="QXTG01000002">
    <property type="protein sequence ID" value="RIX27860.1"/>
    <property type="molecule type" value="Genomic_DNA"/>
</dbReference>
<feature type="domain" description="Putative host cell surface-exposed lipoprotein Ltp-like HTH region" evidence="2">
    <location>
        <begin position="261"/>
        <end position="308"/>
    </location>
</feature>
<feature type="compositionally biased region" description="Basic residues" evidence="1">
    <location>
        <begin position="44"/>
        <end position="55"/>
    </location>
</feature>
<feature type="compositionally biased region" description="Basic and acidic residues" evidence="1">
    <location>
        <begin position="61"/>
        <end position="78"/>
    </location>
</feature>
<evidence type="ECO:0000256" key="1">
    <source>
        <dbReference type="SAM" id="MobiDB-lite"/>
    </source>
</evidence>
<dbReference type="AlphaFoldDB" id="A0A3A1TVL8"/>
<feature type="domain" description="Putative host cell surface-exposed lipoprotein Ltp-like HTH region" evidence="2">
    <location>
        <begin position="211"/>
        <end position="258"/>
    </location>
</feature>
<evidence type="ECO:0000313" key="4">
    <source>
        <dbReference type="Proteomes" id="UP000265742"/>
    </source>
</evidence>
<dbReference type="Pfam" id="PF07553">
    <property type="entry name" value="Lipoprotein_Ltp"/>
    <property type="match status" value="3"/>
</dbReference>
<reference evidence="4" key="1">
    <citation type="submission" date="2018-09" db="EMBL/GenBank/DDBJ databases">
        <authorList>
            <person name="Kim I."/>
        </authorList>
    </citation>
    <scope>NUCLEOTIDE SEQUENCE [LARGE SCALE GENOMIC DNA]</scope>
    <source>
        <strain evidence="4">DD4a</strain>
    </source>
</reference>